<dbReference type="AlphaFoldDB" id="A0A5M4FAM3"/>
<dbReference type="OrthoDB" id="9805514at2"/>
<dbReference type="EMBL" id="SDPQ02000004">
    <property type="protein sequence ID" value="KAA1394261.1"/>
    <property type="molecule type" value="Genomic_DNA"/>
</dbReference>
<feature type="transmembrane region" description="Helical" evidence="10">
    <location>
        <begin position="605"/>
        <end position="624"/>
    </location>
</feature>
<evidence type="ECO:0000256" key="2">
    <source>
        <dbReference type="ARBA" id="ARBA00022448"/>
    </source>
</evidence>
<feature type="transmembrane region" description="Helical" evidence="10">
    <location>
        <begin position="432"/>
        <end position="452"/>
    </location>
</feature>
<comment type="caution">
    <text evidence="11">The sequence shown here is derived from an EMBL/GenBank/DDBJ whole genome shotgun (WGS) entry which is preliminary data.</text>
</comment>
<feature type="transmembrane region" description="Helical" evidence="10">
    <location>
        <begin position="583"/>
        <end position="598"/>
    </location>
</feature>
<feature type="transmembrane region" description="Helical" evidence="10">
    <location>
        <begin position="240"/>
        <end position="258"/>
    </location>
</feature>
<keyword evidence="5" id="KW-0029">Amino-acid transport</keyword>
<feature type="transmembrane region" description="Helical" evidence="10">
    <location>
        <begin position="53"/>
        <end position="76"/>
    </location>
</feature>
<evidence type="ECO:0000313" key="11">
    <source>
        <dbReference type="EMBL" id="KAA1394261.1"/>
    </source>
</evidence>
<evidence type="ECO:0000256" key="3">
    <source>
        <dbReference type="ARBA" id="ARBA00022475"/>
    </source>
</evidence>
<dbReference type="InterPro" id="IPR043428">
    <property type="entry name" value="LivM-like"/>
</dbReference>
<keyword evidence="4 10" id="KW-0812">Transmembrane</keyword>
<evidence type="ECO:0000256" key="1">
    <source>
        <dbReference type="ARBA" id="ARBA00004651"/>
    </source>
</evidence>
<sequence>MTSLCHDRSERDSAHTCAGAPNRDARPHHTYPDEGRDAGDRPSPRRRCLMTDYLPMFVSGIADGSVVAIAAMGLVLSYKASGIFNFAHGAIGAVAAGVFYQLYHLNGLPAWLALIITLVAVGLVFGFLMERVAYFVASASATMKVVSTIGIMISLSSLFNIRYGGITKEFPSFLPQETFTFLDVNIAYEQVIVIALGLALAIGMTIFFRTTLLGRGMRAIVDDPQLVGLIGLNPTTVRRWAWVIGVTFAAIAGVFIAPNIGLDGTTLTLLVVEGFGAAAIGRFSSLPLTYLGAVLIQIGVAVTGKYSADHPSWQSVPSALPFAVLFLVLLLSPKGWLVEVGASLQQRVTTIPNQSRKIGAAKLVPMVAFIIAVPYLFQDHMLAWTKGMVFVILMLSLSLLVRLSNQVSLCQMTFAAVGAAASYHLIDHGMPWSVALLGAGLVAIPIGAFVAIPAVRLSGVYLALATLSFGLFMQTFMFEMPFMFGDNPLPLITSRPSFAESDKAYFYMIPIVGALCYGLVRLIERGRLGQLLRSKADSPIALESLGVNIALLPLVAFCAAAFLAGIAGALLGPNIGVVSKGDFHTIPTSLLLVALLVLNGRERRIGSLGASLGAAIGLVVLPEYITSYDWLQGLNLLFGVLAVEAALASTRSSKTKAVPPGEPAPIETVPGSSDPVAATPVGGSHVQ</sequence>
<comment type="subcellular location">
    <subcellularLocation>
        <location evidence="1">Cell membrane</location>
        <topology evidence="1">Multi-pass membrane protein</topology>
    </subcellularLocation>
</comment>
<evidence type="ECO:0000256" key="9">
    <source>
        <dbReference type="SAM" id="MobiDB-lite"/>
    </source>
</evidence>
<dbReference type="PANTHER" id="PTHR11795">
    <property type="entry name" value="BRANCHED-CHAIN AMINO ACID TRANSPORT SYSTEM PERMEASE PROTEIN LIVH"/>
    <property type="match status" value="1"/>
</dbReference>
<keyword evidence="2" id="KW-0813">Transport</keyword>
<feature type="transmembrane region" description="Helical" evidence="10">
    <location>
        <begin position="109"/>
        <end position="129"/>
    </location>
</feature>
<evidence type="ECO:0000256" key="7">
    <source>
        <dbReference type="ARBA" id="ARBA00023136"/>
    </source>
</evidence>
<name>A0A5M4FAM3_9ACTN</name>
<feature type="transmembrane region" description="Helical" evidence="10">
    <location>
        <begin position="408"/>
        <end position="426"/>
    </location>
</feature>
<gene>
    <name evidence="11" type="ORF">ESP70_018845</name>
</gene>
<comment type="similarity">
    <text evidence="8">Belongs to the binding-protein-dependent transport system permease family. LivHM subfamily.</text>
</comment>
<keyword evidence="6 10" id="KW-1133">Transmembrane helix</keyword>
<feature type="transmembrane region" description="Helical" evidence="10">
    <location>
        <begin position="504"/>
        <end position="524"/>
    </location>
</feature>
<dbReference type="InterPro" id="IPR001851">
    <property type="entry name" value="ABC_transp_permease"/>
</dbReference>
<dbReference type="PANTHER" id="PTHR11795:SF445">
    <property type="entry name" value="AMINO ACID ABC TRANSPORTER PERMEASE PROTEIN"/>
    <property type="match status" value="1"/>
</dbReference>
<dbReference type="GO" id="GO:0005886">
    <property type="term" value="C:plasma membrane"/>
    <property type="evidence" value="ECO:0007669"/>
    <property type="project" value="UniProtKB-SubCell"/>
</dbReference>
<evidence type="ECO:0000313" key="12">
    <source>
        <dbReference type="Proteomes" id="UP000380867"/>
    </source>
</evidence>
<dbReference type="GO" id="GO:0006865">
    <property type="term" value="P:amino acid transport"/>
    <property type="evidence" value="ECO:0007669"/>
    <property type="project" value="UniProtKB-KW"/>
</dbReference>
<feature type="transmembrane region" description="Helical" evidence="10">
    <location>
        <begin position="383"/>
        <end position="401"/>
    </location>
</feature>
<dbReference type="CDD" id="cd06582">
    <property type="entry name" value="TM_PBP1_LivH_like"/>
    <property type="match status" value="1"/>
</dbReference>
<keyword evidence="3" id="KW-1003">Cell membrane</keyword>
<feature type="transmembrane region" description="Helical" evidence="10">
    <location>
        <begin position="186"/>
        <end position="208"/>
    </location>
</feature>
<feature type="region of interest" description="Disordered" evidence="9">
    <location>
        <begin position="1"/>
        <end position="44"/>
    </location>
</feature>
<feature type="transmembrane region" description="Helical" evidence="10">
    <location>
        <begin position="459"/>
        <end position="484"/>
    </location>
</feature>
<feature type="transmembrane region" description="Helical" evidence="10">
    <location>
        <begin position="83"/>
        <end position="103"/>
    </location>
</feature>
<evidence type="ECO:0000256" key="10">
    <source>
        <dbReference type="SAM" id="Phobius"/>
    </source>
</evidence>
<dbReference type="InterPro" id="IPR052157">
    <property type="entry name" value="BCAA_transport_permease"/>
</dbReference>
<keyword evidence="7 10" id="KW-0472">Membrane</keyword>
<dbReference type="Pfam" id="PF02653">
    <property type="entry name" value="BPD_transp_2"/>
    <property type="match status" value="2"/>
</dbReference>
<feature type="transmembrane region" description="Helical" evidence="10">
    <location>
        <begin position="319"/>
        <end position="337"/>
    </location>
</feature>
<feature type="region of interest" description="Disordered" evidence="9">
    <location>
        <begin position="654"/>
        <end position="687"/>
    </location>
</feature>
<dbReference type="CDD" id="cd06581">
    <property type="entry name" value="TM_PBP1_LivM_like"/>
    <property type="match status" value="1"/>
</dbReference>
<evidence type="ECO:0000256" key="5">
    <source>
        <dbReference type="ARBA" id="ARBA00022970"/>
    </source>
</evidence>
<feature type="compositionally biased region" description="Basic and acidic residues" evidence="9">
    <location>
        <begin position="1"/>
        <end position="14"/>
    </location>
</feature>
<organism evidence="11 12">
    <name type="scientific">Aeromicrobium ginsengisoli</name>
    <dbReference type="NCBI Taxonomy" id="363867"/>
    <lineage>
        <taxon>Bacteria</taxon>
        <taxon>Bacillati</taxon>
        <taxon>Actinomycetota</taxon>
        <taxon>Actinomycetes</taxon>
        <taxon>Propionibacteriales</taxon>
        <taxon>Nocardioidaceae</taxon>
        <taxon>Aeromicrobium</taxon>
    </lineage>
</organism>
<dbReference type="GO" id="GO:0015658">
    <property type="term" value="F:branched-chain amino acid transmembrane transporter activity"/>
    <property type="evidence" value="ECO:0007669"/>
    <property type="project" value="InterPro"/>
</dbReference>
<feature type="transmembrane region" description="Helical" evidence="10">
    <location>
        <begin position="141"/>
        <end position="166"/>
    </location>
</feature>
<protein>
    <submittedName>
        <fullName evidence="11">ABC transporter permease</fullName>
    </submittedName>
</protein>
<feature type="compositionally biased region" description="Basic and acidic residues" evidence="9">
    <location>
        <begin position="23"/>
        <end position="43"/>
    </location>
</feature>
<evidence type="ECO:0000256" key="4">
    <source>
        <dbReference type="ARBA" id="ARBA00022692"/>
    </source>
</evidence>
<feature type="transmembrane region" description="Helical" evidence="10">
    <location>
        <begin position="545"/>
        <end position="571"/>
    </location>
</feature>
<reference evidence="11" key="1">
    <citation type="submission" date="2019-09" db="EMBL/GenBank/DDBJ databases">
        <authorList>
            <person name="Li J."/>
        </authorList>
    </citation>
    <scope>NUCLEOTIDE SEQUENCE [LARGE SCALE GENOMIC DNA]</scope>
    <source>
        <strain evidence="11">JCM 14732</strain>
    </source>
</reference>
<evidence type="ECO:0000256" key="8">
    <source>
        <dbReference type="ARBA" id="ARBA00037998"/>
    </source>
</evidence>
<accession>A0A5M4FAM3</accession>
<feature type="transmembrane region" description="Helical" evidence="10">
    <location>
        <begin position="358"/>
        <end position="377"/>
    </location>
</feature>
<proteinExistence type="inferred from homology"/>
<dbReference type="Proteomes" id="UP000380867">
    <property type="component" value="Unassembled WGS sequence"/>
</dbReference>
<evidence type="ECO:0000256" key="6">
    <source>
        <dbReference type="ARBA" id="ARBA00022989"/>
    </source>
</evidence>
<keyword evidence="12" id="KW-1185">Reference proteome</keyword>